<proteinExistence type="evidence at transcript level"/>
<dbReference type="EMBL" id="BT140241">
    <property type="protein sequence ID" value="AFK40036.1"/>
    <property type="molecule type" value="mRNA"/>
</dbReference>
<accession>I3SIE4</accession>
<sequence>MAEMVIPGWPKRRVMNLVSPNGVSSVDWVRESLASQSLQQLKWHRALISMHLWEMNHWAFGLGKHGKGSSMDQWTEHRKVLDGLCEG</sequence>
<reference evidence="1" key="1">
    <citation type="submission" date="2012-05" db="EMBL/GenBank/DDBJ databases">
        <authorList>
            <person name="Krishnakumar V."/>
            <person name="Cheung F."/>
            <person name="Xiao Y."/>
            <person name="Chan A."/>
            <person name="Moskal W.A."/>
            <person name="Town C.D."/>
        </authorList>
    </citation>
    <scope>NUCLEOTIDE SEQUENCE</scope>
</reference>
<name>I3SIE4_LOTJA</name>
<organism evidence="1">
    <name type="scientific">Lotus japonicus</name>
    <name type="common">Lotus corniculatus var. japonicus</name>
    <dbReference type="NCBI Taxonomy" id="34305"/>
    <lineage>
        <taxon>Eukaryota</taxon>
        <taxon>Viridiplantae</taxon>
        <taxon>Streptophyta</taxon>
        <taxon>Embryophyta</taxon>
        <taxon>Tracheophyta</taxon>
        <taxon>Spermatophyta</taxon>
        <taxon>Magnoliopsida</taxon>
        <taxon>eudicotyledons</taxon>
        <taxon>Gunneridae</taxon>
        <taxon>Pentapetalae</taxon>
        <taxon>rosids</taxon>
        <taxon>fabids</taxon>
        <taxon>Fabales</taxon>
        <taxon>Fabaceae</taxon>
        <taxon>Papilionoideae</taxon>
        <taxon>50 kb inversion clade</taxon>
        <taxon>NPAAA clade</taxon>
        <taxon>Hologalegina</taxon>
        <taxon>robinioid clade</taxon>
        <taxon>Loteae</taxon>
        <taxon>Lotus</taxon>
    </lineage>
</organism>
<protein>
    <submittedName>
        <fullName evidence="1">Uncharacterized protein</fullName>
    </submittedName>
</protein>
<dbReference type="AlphaFoldDB" id="I3SIE4"/>
<evidence type="ECO:0000313" key="1">
    <source>
        <dbReference type="EMBL" id="AFK40036.1"/>
    </source>
</evidence>